<feature type="transmembrane region" description="Helical" evidence="2">
    <location>
        <begin position="34"/>
        <end position="52"/>
    </location>
</feature>
<evidence type="ECO:0000313" key="4">
    <source>
        <dbReference type="EMBL" id="QLH80619.1"/>
    </source>
</evidence>
<feature type="region of interest" description="Disordered" evidence="1">
    <location>
        <begin position="102"/>
        <end position="122"/>
    </location>
</feature>
<proteinExistence type="predicted"/>
<feature type="compositionally biased region" description="Basic and acidic residues" evidence="1">
    <location>
        <begin position="112"/>
        <end position="122"/>
    </location>
</feature>
<dbReference type="Proteomes" id="UP000509346">
    <property type="component" value="Chromosome"/>
</dbReference>
<evidence type="ECO:0000259" key="3">
    <source>
        <dbReference type="Pfam" id="PF09851"/>
    </source>
</evidence>
<gene>
    <name evidence="4" type="ORF">HZS54_02770</name>
</gene>
<dbReference type="KEGG" id="hpel:HZS54_02770"/>
<evidence type="ECO:0000256" key="2">
    <source>
        <dbReference type="SAM" id="Phobius"/>
    </source>
</evidence>
<dbReference type="OrthoDB" id="53394at2157"/>
<dbReference type="AlphaFoldDB" id="A0A7D5PDS5"/>
<dbReference type="EMBL" id="CP058909">
    <property type="protein sequence ID" value="QLH80619.1"/>
    <property type="molecule type" value="Genomic_DNA"/>
</dbReference>
<keyword evidence="5" id="KW-1185">Reference proteome</keyword>
<protein>
    <submittedName>
        <fullName evidence="4">SHOCT domain-containing protein</fullName>
    </submittedName>
</protein>
<dbReference type="InterPro" id="IPR018649">
    <property type="entry name" value="SHOCT"/>
</dbReference>
<keyword evidence="2" id="KW-0472">Membrane</keyword>
<accession>A0A7D5PDS5</accession>
<keyword evidence="2" id="KW-0812">Transmembrane</keyword>
<evidence type="ECO:0000313" key="5">
    <source>
        <dbReference type="Proteomes" id="UP000509346"/>
    </source>
</evidence>
<evidence type="ECO:0000256" key="1">
    <source>
        <dbReference type="SAM" id="MobiDB-lite"/>
    </source>
</evidence>
<keyword evidence="2" id="KW-1133">Transmembrane helix</keyword>
<name>A0A7D5PDS5_9EURY</name>
<reference evidence="4 5" key="1">
    <citation type="submission" date="2020-07" db="EMBL/GenBank/DDBJ databases">
        <title>Halosimplex litoreum sp. nov. and Halosimplex rubrum sp. nov., isolated from different salt environments.</title>
        <authorList>
            <person name="Cui H."/>
        </authorList>
    </citation>
    <scope>NUCLEOTIDE SEQUENCE [LARGE SCALE GENOMIC DNA]</scope>
    <source>
        <strain evidence="4 5">R2</strain>
    </source>
</reference>
<dbReference type="RefSeq" id="WP_179920444.1">
    <property type="nucleotide sequence ID" value="NZ_CP058909.1"/>
</dbReference>
<feature type="domain" description="SHOCT" evidence="3">
    <location>
        <begin position="74"/>
        <end position="100"/>
    </location>
</feature>
<dbReference type="GeneID" id="56081477"/>
<organism evidence="4 5">
    <name type="scientific">Halosimplex pelagicum</name>
    <dbReference type="NCBI Taxonomy" id="869886"/>
    <lineage>
        <taxon>Archaea</taxon>
        <taxon>Methanobacteriati</taxon>
        <taxon>Methanobacteriota</taxon>
        <taxon>Stenosarchaea group</taxon>
        <taxon>Halobacteria</taxon>
        <taxon>Halobacteriales</taxon>
        <taxon>Haloarculaceae</taxon>
        <taxon>Halosimplex</taxon>
    </lineage>
</organism>
<dbReference type="Pfam" id="PF09851">
    <property type="entry name" value="SHOCT"/>
    <property type="match status" value="1"/>
</dbReference>
<feature type="transmembrane region" description="Helical" evidence="2">
    <location>
        <begin position="7"/>
        <end position="28"/>
    </location>
</feature>
<sequence>MVHHPVAGVGLLVSILTLPFGLLTALFVGTVPAAVIFIVGWFLLTPVLVVFAEEVGSLLPDRGTDDESREDTADPLAELKARYARGEVGDAEFERRVERLVGAEDLDGSETVDDREPSVERE</sequence>